<dbReference type="SUPFAM" id="SSF46785">
    <property type="entry name" value="Winged helix' DNA-binding domain"/>
    <property type="match status" value="2"/>
</dbReference>
<sequence>MENNRPDKLDFDIIRQLREDGRRPAKTIAQALGVTEATVTSRIHALSDASVMRVMAQRNVEYLRTRLFCFIQVWIRGRSAEAVADDIAAFAGAGSVMMMVGSPEIHVTALVEDNDDLLVLLQDHIGQVSGVDRLDVSVTLKAYKYRYDVVSLSPALSLGEPQGDPLDDDIVRQLQMDGRISNREIGRVLGISASTIRERVNRMLTTKQIRIGAVCDYRSMGFEIAAIAYLQVAADQFKTALNYLVAQHEVGQVSAISGRSNIFVILSGRNFDHLSEIVRNKLQTVPGVIETSVSLVARPKKHRADLISLVEPPG</sequence>
<dbReference type="Proteomes" id="UP000494119">
    <property type="component" value="Unassembled WGS sequence"/>
</dbReference>
<dbReference type="Pfam" id="PF13404">
    <property type="entry name" value="HTH_AsnC-type"/>
    <property type="match status" value="2"/>
</dbReference>
<keyword evidence="6" id="KW-1185">Reference proteome</keyword>
<dbReference type="InterPro" id="IPR019887">
    <property type="entry name" value="Tscrpt_reg_AsnC/Lrp_C"/>
</dbReference>
<dbReference type="PROSITE" id="PS50956">
    <property type="entry name" value="HTH_ASNC_2"/>
    <property type="match status" value="1"/>
</dbReference>
<keyword evidence="3" id="KW-0804">Transcription</keyword>
<dbReference type="EMBL" id="CADIKL010000034">
    <property type="protein sequence ID" value="CAB3801243.1"/>
    <property type="molecule type" value="Genomic_DNA"/>
</dbReference>
<dbReference type="PRINTS" id="PR00033">
    <property type="entry name" value="HTHASNC"/>
</dbReference>
<proteinExistence type="predicted"/>
<feature type="domain" description="HTH asnC-type" evidence="4">
    <location>
        <begin position="164"/>
        <end position="223"/>
    </location>
</feature>
<dbReference type="InterPro" id="IPR019888">
    <property type="entry name" value="Tscrpt_reg_AsnC-like"/>
</dbReference>
<keyword evidence="2" id="KW-0238">DNA-binding</keyword>
<dbReference type="InterPro" id="IPR036390">
    <property type="entry name" value="WH_DNA-bd_sf"/>
</dbReference>
<dbReference type="InterPro" id="IPR036388">
    <property type="entry name" value="WH-like_DNA-bd_sf"/>
</dbReference>
<dbReference type="Pfam" id="PF01037">
    <property type="entry name" value="AsnC_trans_reg"/>
    <property type="match status" value="2"/>
</dbReference>
<dbReference type="Gene3D" id="1.10.10.10">
    <property type="entry name" value="Winged helix-like DNA-binding domain superfamily/Winged helix DNA-binding domain"/>
    <property type="match status" value="2"/>
</dbReference>
<dbReference type="GO" id="GO:0043200">
    <property type="term" value="P:response to amino acid"/>
    <property type="evidence" value="ECO:0007669"/>
    <property type="project" value="TreeGrafter"/>
</dbReference>
<dbReference type="GO" id="GO:0005829">
    <property type="term" value="C:cytosol"/>
    <property type="evidence" value="ECO:0007669"/>
    <property type="project" value="TreeGrafter"/>
</dbReference>
<evidence type="ECO:0000259" key="4">
    <source>
        <dbReference type="PROSITE" id="PS50956"/>
    </source>
</evidence>
<dbReference type="InterPro" id="IPR011008">
    <property type="entry name" value="Dimeric_a/b-barrel"/>
</dbReference>
<accession>A0A6J5GLH3</accession>
<evidence type="ECO:0000256" key="2">
    <source>
        <dbReference type="ARBA" id="ARBA00023125"/>
    </source>
</evidence>
<dbReference type="InterPro" id="IPR000485">
    <property type="entry name" value="AsnC-type_HTH_dom"/>
</dbReference>
<dbReference type="GO" id="GO:0043565">
    <property type="term" value="F:sequence-specific DNA binding"/>
    <property type="evidence" value="ECO:0007669"/>
    <property type="project" value="InterPro"/>
</dbReference>
<organism evidence="5 6">
    <name type="scientific">Paraburkholderia caffeinitolerans</name>
    <dbReference type="NCBI Taxonomy" id="1723730"/>
    <lineage>
        <taxon>Bacteria</taxon>
        <taxon>Pseudomonadati</taxon>
        <taxon>Pseudomonadota</taxon>
        <taxon>Betaproteobacteria</taxon>
        <taxon>Burkholderiales</taxon>
        <taxon>Burkholderiaceae</taxon>
        <taxon>Paraburkholderia</taxon>
    </lineage>
</organism>
<reference evidence="5 6" key="1">
    <citation type="submission" date="2020-04" db="EMBL/GenBank/DDBJ databases">
        <authorList>
            <person name="De Canck E."/>
        </authorList>
    </citation>
    <scope>NUCLEOTIDE SEQUENCE [LARGE SCALE GENOMIC DNA]</scope>
    <source>
        <strain evidence="5 6">LMG 28688</strain>
    </source>
</reference>
<dbReference type="AlphaFoldDB" id="A0A6J5GLH3"/>
<dbReference type="Gene3D" id="3.30.70.920">
    <property type="match status" value="2"/>
</dbReference>
<evidence type="ECO:0000256" key="1">
    <source>
        <dbReference type="ARBA" id="ARBA00023015"/>
    </source>
</evidence>
<keyword evidence="1" id="KW-0805">Transcription regulation</keyword>
<dbReference type="RefSeq" id="WP_175197202.1">
    <property type="nucleotide sequence ID" value="NZ_CADIKL010000034.1"/>
</dbReference>
<evidence type="ECO:0000313" key="5">
    <source>
        <dbReference type="EMBL" id="CAB3801243.1"/>
    </source>
</evidence>
<name>A0A6J5GLH3_9BURK</name>
<evidence type="ECO:0000313" key="6">
    <source>
        <dbReference type="Proteomes" id="UP000494119"/>
    </source>
</evidence>
<dbReference type="PANTHER" id="PTHR30154">
    <property type="entry name" value="LEUCINE-RESPONSIVE REGULATORY PROTEIN"/>
    <property type="match status" value="1"/>
</dbReference>
<dbReference type="SUPFAM" id="SSF54909">
    <property type="entry name" value="Dimeric alpha+beta barrel"/>
    <property type="match status" value="2"/>
</dbReference>
<protein>
    <recommendedName>
        <fullName evidence="4">HTH asnC-type domain-containing protein</fullName>
    </recommendedName>
</protein>
<dbReference type="PANTHER" id="PTHR30154:SF34">
    <property type="entry name" value="TRANSCRIPTIONAL REGULATOR AZLB"/>
    <property type="match status" value="1"/>
</dbReference>
<evidence type="ECO:0000256" key="3">
    <source>
        <dbReference type="ARBA" id="ARBA00023163"/>
    </source>
</evidence>
<dbReference type="SMART" id="SM00344">
    <property type="entry name" value="HTH_ASNC"/>
    <property type="match status" value="2"/>
</dbReference>
<gene>
    <name evidence="5" type="ORF">LMG28688_05301</name>
</gene>